<sequence>MAIIDEAPQFDLDLSLPIATLLRSGTAAAHQTAETSAGAGWLTRGELDKEEYIRFLIMLWHVYDELERALEQHASHPVLNPTYNPTLLARAPALLADISHLLSVPTSDVPAHPLFTALDAPAPRGLAEYTSRLRALASARDPAPLLAHAYVRYLGDLSGGQVIRRRVARAYGLEDDGGAGVSFYEFAKLGGGAGATVGDMKKIKEWYRDGMNAGVGDDRDLKVTILAEANKAFVLNGGLFESLKPPSSPPSSPPSPIDSTSPHSHFGNPNTPAVSSFPREEEKPKEIAVQILQTHSESEGTYSVSGVLSFIAAMCLAHFILVVGGFTGTRGWEKLEAVENWISGYLH</sequence>
<dbReference type="Pfam" id="PF01126">
    <property type="entry name" value="Heme_oxygenase"/>
    <property type="match status" value="1"/>
</dbReference>
<keyword evidence="2" id="KW-0479">Metal-binding</keyword>
<dbReference type="AlphaFoldDB" id="W4K8H1"/>
<organism evidence="6 7">
    <name type="scientific">Heterobasidion irregulare (strain TC 32-1)</name>
    <dbReference type="NCBI Taxonomy" id="747525"/>
    <lineage>
        <taxon>Eukaryota</taxon>
        <taxon>Fungi</taxon>
        <taxon>Dikarya</taxon>
        <taxon>Basidiomycota</taxon>
        <taxon>Agaricomycotina</taxon>
        <taxon>Agaricomycetes</taxon>
        <taxon>Russulales</taxon>
        <taxon>Bondarzewiaceae</taxon>
        <taxon>Heterobasidion</taxon>
        <taxon>Heterobasidion annosum species complex</taxon>
    </lineage>
</organism>
<feature type="region of interest" description="Disordered" evidence="4">
    <location>
        <begin position="244"/>
        <end position="280"/>
    </location>
</feature>
<dbReference type="STRING" id="747525.W4K8H1"/>
<keyword evidence="5" id="KW-0812">Transmembrane</keyword>
<evidence type="ECO:0000313" key="6">
    <source>
        <dbReference type="EMBL" id="ETW81351.1"/>
    </source>
</evidence>
<feature type="transmembrane region" description="Helical" evidence="5">
    <location>
        <begin position="302"/>
        <end position="326"/>
    </location>
</feature>
<dbReference type="GO" id="GO:0046872">
    <property type="term" value="F:metal ion binding"/>
    <property type="evidence" value="ECO:0007669"/>
    <property type="project" value="UniProtKB-KW"/>
</dbReference>
<evidence type="ECO:0000256" key="2">
    <source>
        <dbReference type="ARBA" id="ARBA00022723"/>
    </source>
</evidence>
<dbReference type="HOGENOM" id="CLU_057050_1_0_1"/>
<dbReference type="RefSeq" id="XP_009546012.1">
    <property type="nucleotide sequence ID" value="XM_009547717.1"/>
</dbReference>
<keyword evidence="5" id="KW-1133">Transmembrane helix</keyword>
<dbReference type="KEGG" id="hir:HETIRDRAFT_439857"/>
<keyword evidence="1" id="KW-0349">Heme</keyword>
<evidence type="ECO:0008006" key="8">
    <source>
        <dbReference type="Google" id="ProtNLM"/>
    </source>
</evidence>
<dbReference type="SUPFAM" id="SSF48613">
    <property type="entry name" value="Heme oxygenase-like"/>
    <property type="match status" value="1"/>
</dbReference>
<protein>
    <recommendedName>
        <fullName evidence="8">Heme oxygenase</fullName>
    </recommendedName>
</protein>
<dbReference type="Gene3D" id="1.20.910.10">
    <property type="entry name" value="Heme oxygenase-like"/>
    <property type="match status" value="1"/>
</dbReference>
<dbReference type="InterPro" id="IPR016053">
    <property type="entry name" value="Haem_Oase-like"/>
</dbReference>
<dbReference type="EMBL" id="KI925458">
    <property type="protein sequence ID" value="ETW81351.1"/>
    <property type="molecule type" value="Genomic_DNA"/>
</dbReference>
<dbReference type="InterPro" id="IPR002051">
    <property type="entry name" value="Haem_Oase"/>
</dbReference>
<dbReference type="PANTHER" id="PTHR10720:SF0">
    <property type="entry name" value="HEME OXYGENASE"/>
    <property type="match status" value="1"/>
</dbReference>
<dbReference type="CDD" id="cd19165">
    <property type="entry name" value="HemeO"/>
    <property type="match status" value="1"/>
</dbReference>
<gene>
    <name evidence="6" type="ORF">HETIRDRAFT_439857</name>
</gene>
<dbReference type="GeneID" id="20675198"/>
<name>W4K8H1_HETIT</name>
<evidence type="ECO:0000256" key="5">
    <source>
        <dbReference type="SAM" id="Phobius"/>
    </source>
</evidence>
<evidence type="ECO:0000256" key="1">
    <source>
        <dbReference type="ARBA" id="ARBA00022617"/>
    </source>
</evidence>
<dbReference type="GO" id="GO:0006788">
    <property type="term" value="P:heme oxidation"/>
    <property type="evidence" value="ECO:0007669"/>
    <property type="project" value="InterPro"/>
</dbReference>
<feature type="compositionally biased region" description="Pro residues" evidence="4">
    <location>
        <begin position="246"/>
        <end position="256"/>
    </location>
</feature>
<dbReference type="eggNOG" id="KOG4480">
    <property type="taxonomic scope" value="Eukaryota"/>
</dbReference>
<evidence type="ECO:0000256" key="4">
    <source>
        <dbReference type="SAM" id="MobiDB-lite"/>
    </source>
</evidence>
<dbReference type="InterPro" id="IPR016084">
    <property type="entry name" value="Haem_Oase-like_multi-hlx"/>
</dbReference>
<dbReference type="Proteomes" id="UP000030671">
    <property type="component" value="Unassembled WGS sequence"/>
</dbReference>
<dbReference type="GO" id="GO:0004392">
    <property type="term" value="F:heme oxygenase (decyclizing) activity"/>
    <property type="evidence" value="ECO:0007669"/>
    <property type="project" value="InterPro"/>
</dbReference>
<dbReference type="PANTHER" id="PTHR10720">
    <property type="entry name" value="HEME OXYGENASE"/>
    <property type="match status" value="1"/>
</dbReference>
<keyword evidence="5" id="KW-0472">Membrane</keyword>
<dbReference type="InParanoid" id="W4K8H1"/>
<keyword evidence="7" id="KW-1185">Reference proteome</keyword>
<proteinExistence type="predicted"/>
<evidence type="ECO:0000256" key="3">
    <source>
        <dbReference type="ARBA" id="ARBA00023004"/>
    </source>
</evidence>
<accession>W4K8H1</accession>
<reference evidence="6 7" key="1">
    <citation type="journal article" date="2012" name="New Phytol.">
        <title>Insight into trade-off between wood decay and parasitism from the genome of a fungal forest pathogen.</title>
        <authorList>
            <person name="Olson A."/>
            <person name="Aerts A."/>
            <person name="Asiegbu F."/>
            <person name="Belbahri L."/>
            <person name="Bouzid O."/>
            <person name="Broberg A."/>
            <person name="Canback B."/>
            <person name="Coutinho P.M."/>
            <person name="Cullen D."/>
            <person name="Dalman K."/>
            <person name="Deflorio G."/>
            <person name="van Diepen L.T."/>
            <person name="Dunand C."/>
            <person name="Duplessis S."/>
            <person name="Durling M."/>
            <person name="Gonthier P."/>
            <person name="Grimwood J."/>
            <person name="Fossdal C.G."/>
            <person name="Hansson D."/>
            <person name="Henrissat B."/>
            <person name="Hietala A."/>
            <person name="Himmelstrand K."/>
            <person name="Hoffmeister D."/>
            <person name="Hogberg N."/>
            <person name="James T.Y."/>
            <person name="Karlsson M."/>
            <person name="Kohler A."/>
            <person name="Kues U."/>
            <person name="Lee Y.H."/>
            <person name="Lin Y.C."/>
            <person name="Lind M."/>
            <person name="Lindquist E."/>
            <person name="Lombard V."/>
            <person name="Lucas S."/>
            <person name="Lunden K."/>
            <person name="Morin E."/>
            <person name="Murat C."/>
            <person name="Park J."/>
            <person name="Raffaello T."/>
            <person name="Rouze P."/>
            <person name="Salamov A."/>
            <person name="Schmutz J."/>
            <person name="Solheim H."/>
            <person name="Stahlberg J."/>
            <person name="Velez H."/>
            <person name="de Vries R.P."/>
            <person name="Wiebenga A."/>
            <person name="Woodward S."/>
            <person name="Yakovlev I."/>
            <person name="Garbelotto M."/>
            <person name="Martin F."/>
            <person name="Grigoriev I.V."/>
            <person name="Stenlid J."/>
        </authorList>
    </citation>
    <scope>NUCLEOTIDE SEQUENCE [LARGE SCALE GENOMIC DNA]</scope>
    <source>
        <strain evidence="6 7">TC 32-1</strain>
    </source>
</reference>
<evidence type="ECO:0000313" key="7">
    <source>
        <dbReference type="Proteomes" id="UP000030671"/>
    </source>
</evidence>
<keyword evidence="3" id="KW-0408">Iron</keyword>
<dbReference type="OrthoDB" id="652091at2759"/>